<evidence type="ECO:0000313" key="2">
    <source>
        <dbReference type="Proteomes" id="UP001154282"/>
    </source>
</evidence>
<dbReference type="InterPro" id="IPR044876">
    <property type="entry name" value="HRDC_dom_sf"/>
</dbReference>
<dbReference type="InterPro" id="IPR010997">
    <property type="entry name" value="HRDC-like_sf"/>
</dbReference>
<dbReference type="EMBL" id="CAMGYJ010000011">
    <property type="protein sequence ID" value="CAI0559240.1"/>
    <property type="molecule type" value="Genomic_DNA"/>
</dbReference>
<name>A0AAV0RNP7_9ROSI</name>
<dbReference type="Gene3D" id="1.10.150.80">
    <property type="entry name" value="HRDC domain"/>
    <property type="match status" value="1"/>
</dbReference>
<evidence type="ECO:0000313" key="1">
    <source>
        <dbReference type="EMBL" id="CAI0559240.1"/>
    </source>
</evidence>
<organism evidence="1 2">
    <name type="scientific">Linum tenue</name>
    <dbReference type="NCBI Taxonomy" id="586396"/>
    <lineage>
        <taxon>Eukaryota</taxon>
        <taxon>Viridiplantae</taxon>
        <taxon>Streptophyta</taxon>
        <taxon>Embryophyta</taxon>
        <taxon>Tracheophyta</taxon>
        <taxon>Spermatophyta</taxon>
        <taxon>Magnoliopsida</taxon>
        <taxon>eudicotyledons</taxon>
        <taxon>Gunneridae</taxon>
        <taxon>Pentapetalae</taxon>
        <taxon>rosids</taxon>
        <taxon>fabids</taxon>
        <taxon>Malpighiales</taxon>
        <taxon>Linaceae</taxon>
        <taxon>Linum</taxon>
    </lineage>
</organism>
<dbReference type="AlphaFoldDB" id="A0AAV0RNP7"/>
<proteinExistence type="predicted"/>
<sequence length="86" mass="9888">KDENCSVLRGRGNKRVVQILQEPSLLLSWPFYESTGYILPNKVLLEIAKQMPLTTGKLHLVLKLKHQYIELASCKMLLLLKLLRSN</sequence>
<gene>
    <name evidence="1" type="ORF">LITE_LOCUS49127</name>
</gene>
<comment type="caution">
    <text evidence="1">The sequence shown here is derived from an EMBL/GenBank/DDBJ whole genome shotgun (WGS) entry which is preliminary data.</text>
</comment>
<accession>A0AAV0RNP7</accession>
<dbReference type="SUPFAM" id="SSF47819">
    <property type="entry name" value="HRDC-like"/>
    <property type="match status" value="1"/>
</dbReference>
<feature type="non-terminal residue" evidence="1">
    <location>
        <position position="1"/>
    </location>
</feature>
<dbReference type="Proteomes" id="UP001154282">
    <property type="component" value="Unassembled WGS sequence"/>
</dbReference>
<dbReference type="GO" id="GO:0000166">
    <property type="term" value="F:nucleotide binding"/>
    <property type="evidence" value="ECO:0007669"/>
    <property type="project" value="InterPro"/>
</dbReference>
<keyword evidence="2" id="KW-1185">Reference proteome</keyword>
<reference evidence="1" key="1">
    <citation type="submission" date="2022-08" db="EMBL/GenBank/DDBJ databases">
        <authorList>
            <person name="Gutierrez-Valencia J."/>
        </authorList>
    </citation>
    <scope>NUCLEOTIDE SEQUENCE</scope>
</reference>
<protein>
    <submittedName>
        <fullName evidence="1">Uncharacterized protein</fullName>
    </submittedName>
</protein>